<evidence type="ECO:0000313" key="3">
    <source>
        <dbReference type="Proteomes" id="UP000400924"/>
    </source>
</evidence>
<protein>
    <submittedName>
        <fullName evidence="2">Uncharacterized protein</fullName>
    </submittedName>
</protein>
<dbReference type="EMBL" id="VJZC01000001">
    <property type="protein sequence ID" value="MPY55705.1"/>
    <property type="molecule type" value="Genomic_DNA"/>
</dbReference>
<name>A0A5N8XB03_9ACTN</name>
<accession>A0A5N8XB03</accession>
<dbReference type="AlphaFoldDB" id="A0A5N8XB03"/>
<feature type="region of interest" description="Disordered" evidence="1">
    <location>
        <begin position="93"/>
        <end position="114"/>
    </location>
</feature>
<evidence type="ECO:0000313" key="2">
    <source>
        <dbReference type="EMBL" id="MPY55705.1"/>
    </source>
</evidence>
<reference evidence="2 3" key="1">
    <citation type="submission" date="2019-07" db="EMBL/GenBank/DDBJ databases">
        <title>New species of Amycolatopsis and Streptomyces.</title>
        <authorList>
            <person name="Duangmal K."/>
            <person name="Teo W.F.A."/>
            <person name="Lipun K."/>
        </authorList>
    </citation>
    <scope>NUCLEOTIDE SEQUENCE [LARGE SCALE GENOMIC DNA]</scope>
    <source>
        <strain evidence="2 3">NBRC 106415</strain>
    </source>
</reference>
<dbReference type="Proteomes" id="UP000400924">
    <property type="component" value="Unassembled WGS sequence"/>
</dbReference>
<evidence type="ECO:0000256" key="1">
    <source>
        <dbReference type="SAM" id="MobiDB-lite"/>
    </source>
</evidence>
<keyword evidence="3" id="KW-1185">Reference proteome</keyword>
<organism evidence="2 3">
    <name type="scientific">Streptomyces spongiae</name>
    <dbReference type="NCBI Taxonomy" id="565072"/>
    <lineage>
        <taxon>Bacteria</taxon>
        <taxon>Bacillati</taxon>
        <taxon>Actinomycetota</taxon>
        <taxon>Actinomycetes</taxon>
        <taxon>Kitasatosporales</taxon>
        <taxon>Streptomycetaceae</taxon>
        <taxon>Streptomyces</taxon>
    </lineage>
</organism>
<comment type="caution">
    <text evidence="2">The sequence shown here is derived from an EMBL/GenBank/DDBJ whole genome shotgun (WGS) entry which is preliminary data.</text>
</comment>
<sequence>MTVADGFPPMYAVRASSCGSLVVCCPVGREIDTGANQTGAHRLRIHDWTQVEVRSWHRPDRRHWGGAQHGLYALVVSNGSEISSLLNRPGAPEWSGRHRLRPSRSPAQHVQTEELPHDLLGRGTLAALLDFLHRHTSSVCDQQDI</sequence>
<proteinExistence type="predicted"/>
<gene>
    <name evidence="2" type="ORF">FNH08_00405</name>
</gene>